<keyword evidence="2" id="KW-0132">Cell division</keyword>
<evidence type="ECO:0000313" key="2">
    <source>
        <dbReference type="EMBL" id="VAW10986.1"/>
    </source>
</evidence>
<proteinExistence type="inferred from homology"/>
<comment type="similarity">
    <text evidence="1">Belongs to the MinE family.</text>
</comment>
<accession>A0A3B0TV85</accession>
<dbReference type="HAMAP" id="MF_00262">
    <property type="entry name" value="MinE"/>
    <property type="match status" value="1"/>
</dbReference>
<dbReference type="NCBIfam" id="TIGR01215">
    <property type="entry name" value="minE"/>
    <property type="match status" value="1"/>
</dbReference>
<dbReference type="AlphaFoldDB" id="A0A3B0TV85"/>
<dbReference type="InterPro" id="IPR005527">
    <property type="entry name" value="MinE"/>
</dbReference>
<dbReference type="NCBIfam" id="NF001422">
    <property type="entry name" value="PRK00296.1"/>
    <property type="match status" value="1"/>
</dbReference>
<dbReference type="EMBL" id="UOEM01000025">
    <property type="protein sequence ID" value="VAW10986.1"/>
    <property type="molecule type" value="Genomic_DNA"/>
</dbReference>
<dbReference type="GO" id="GO:0051301">
    <property type="term" value="P:cell division"/>
    <property type="evidence" value="ECO:0007669"/>
    <property type="project" value="UniProtKB-KW"/>
</dbReference>
<dbReference type="SUPFAM" id="SSF55229">
    <property type="entry name" value="Cell division protein MinE topological specificity domain"/>
    <property type="match status" value="1"/>
</dbReference>
<reference evidence="2" key="1">
    <citation type="submission" date="2018-06" db="EMBL/GenBank/DDBJ databases">
        <authorList>
            <person name="Zhirakovskaya E."/>
        </authorList>
    </citation>
    <scope>NUCLEOTIDE SEQUENCE</scope>
</reference>
<evidence type="ECO:0000256" key="1">
    <source>
        <dbReference type="ARBA" id="ARBA00008168"/>
    </source>
</evidence>
<keyword evidence="2" id="KW-0131">Cell cycle</keyword>
<name>A0A3B0TV85_9ZZZZ</name>
<dbReference type="InterPro" id="IPR036707">
    <property type="entry name" value="MinE_sf"/>
</dbReference>
<organism evidence="2">
    <name type="scientific">hydrothermal vent metagenome</name>
    <dbReference type="NCBI Taxonomy" id="652676"/>
    <lineage>
        <taxon>unclassified sequences</taxon>
        <taxon>metagenomes</taxon>
        <taxon>ecological metagenomes</taxon>
    </lineage>
</organism>
<dbReference type="Gene3D" id="3.30.1070.10">
    <property type="entry name" value="Cell division topological specificity factor MinE"/>
    <property type="match status" value="1"/>
</dbReference>
<sequence length="90" mass="10139">MSILALFRRKKSAPVARERLQVILAHERASTGRSELIARMRQDIVAVIARHVGIETEDVRVKINRRDAVFTLKIDMDIPSASKASQIMDA</sequence>
<dbReference type="Pfam" id="PF03776">
    <property type="entry name" value="MinE"/>
    <property type="match status" value="1"/>
</dbReference>
<protein>
    <submittedName>
        <fullName evidence="2">Cell division topological specificity factor MinE</fullName>
    </submittedName>
</protein>
<gene>
    <name evidence="2" type="ORF">MNBD_ALPHA09-2025</name>
</gene>
<dbReference type="GO" id="GO:0032955">
    <property type="term" value="P:regulation of division septum assembly"/>
    <property type="evidence" value="ECO:0007669"/>
    <property type="project" value="InterPro"/>
</dbReference>